<sequence length="107" mass="11966">MPKLDKSAFLVDEVPAVDFWQINKGMVMIQLTAKNLHELLTELRTMDYQVRSKVDFGQLPTFGGECPKYTGKVWSWDESQILIGTGVGSGDFAGDLKIVSRAEFEGH</sequence>
<name>A0A096H0G7_COMTE</name>
<comment type="caution">
    <text evidence="1">The sequence shown here is derived from an EMBL/GenBank/DDBJ whole genome shotgun (WGS) entry which is preliminary data.</text>
</comment>
<dbReference type="EMBL" id="AWOR01000037">
    <property type="protein sequence ID" value="KGH30925.1"/>
    <property type="molecule type" value="Genomic_DNA"/>
</dbReference>
<accession>A0A096H0G7</accession>
<organism evidence="1 2">
    <name type="scientific">Comamonas testosteroni</name>
    <name type="common">Pseudomonas testosteroni</name>
    <dbReference type="NCBI Taxonomy" id="285"/>
    <lineage>
        <taxon>Bacteria</taxon>
        <taxon>Pseudomonadati</taxon>
        <taxon>Pseudomonadota</taxon>
        <taxon>Betaproteobacteria</taxon>
        <taxon>Burkholderiales</taxon>
        <taxon>Comamonadaceae</taxon>
        <taxon>Comamonas</taxon>
    </lineage>
</organism>
<reference evidence="1 2" key="1">
    <citation type="submission" date="2013-09" db="EMBL/GenBank/DDBJ databases">
        <title>High correlation between genotypes and phenotypes of environmental bacteria Comamonas testosteroni strains.</title>
        <authorList>
            <person name="Liu L."/>
            <person name="Zhu W."/>
            <person name="Xia X."/>
            <person name="Xu B."/>
            <person name="Luo M."/>
            <person name="Wang G."/>
        </authorList>
    </citation>
    <scope>NUCLEOTIDE SEQUENCE [LARGE SCALE GENOMIC DNA]</scope>
    <source>
        <strain evidence="1 2">JL40</strain>
    </source>
</reference>
<protein>
    <submittedName>
        <fullName evidence="1">Uncharacterized protein</fullName>
    </submittedName>
</protein>
<evidence type="ECO:0000313" key="2">
    <source>
        <dbReference type="Proteomes" id="UP000029553"/>
    </source>
</evidence>
<evidence type="ECO:0000313" key="1">
    <source>
        <dbReference type="EMBL" id="KGH30925.1"/>
    </source>
</evidence>
<gene>
    <name evidence="1" type="ORF">P353_08670</name>
</gene>
<dbReference type="Proteomes" id="UP000029553">
    <property type="component" value="Unassembled WGS sequence"/>
</dbReference>
<dbReference type="AlphaFoldDB" id="A0A096H0G7"/>
<dbReference type="RefSeq" id="WP_052084795.1">
    <property type="nucleotide sequence ID" value="NZ_AWOR01000037.1"/>
</dbReference>
<proteinExistence type="predicted"/>